<gene>
    <name evidence="2" type="ORF">COV55_04370</name>
</gene>
<accession>A0A2H0NE39</accession>
<name>A0A2H0NE39_9BACT</name>
<comment type="caution">
    <text evidence="2">The sequence shown here is derived from an EMBL/GenBank/DDBJ whole genome shotgun (WGS) entry which is preliminary data.</text>
</comment>
<dbReference type="Proteomes" id="UP000230564">
    <property type="component" value="Unassembled WGS sequence"/>
</dbReference>
<evidence type="ECO:0000313" key="2">
    <source>
        <dbReference type="EMBL" id="PIR06336.1"/>
    </source>
</evidence>
<protein>
    <submittedName>
        <fullName evidence="2">Uncharacterized protein</fullName>
    </submittedName>
</protein>
<feature type="region of interest" description="Disordered" evidence="1">
    <location>
        <begin position="1"/>
        <end position="63"/>
    </location>
</feature>
<feature type="compositionally biased region" description="Basic and acidic residues" evidence="1">
    <location>
        <begin position="21"/>
        <end position="41"/>
    </location>
</feature>
<evidence type="ECO:0000256" key="1">
    <source>
        <dbReference type="SAM" id="MobiDB-lite"/>
    </source>
</evidence>
<reference evidence="2 3" key="1">
    <citation type="submission" date="2017-09" db="EMBL/GenBank/DDBJ databases">
        <title>Depth-based differentiation of microbial function through sediment-hosted aquifers and enrichment of novel symbionts in the deep terrestrial subsurface.</title>
        <authorList>
            <person name="Probst A.J."/>
            <person name="Ladd B."/>
            <person name="Jarett J.K."/>
            <person name="Geller-Mcgrath D.E."/>
            <person name="Sieber C.M."/>
            <person name="Emerson J.B."/>
            <person name="Anantharaman K."/>
            <person name="Thomas B.C."/>
            <person name="Malmstrom R."/>
            <person name="Stieglmeier M."/>
            <person name="Klingl A."/>
            <person name="Woyke T."/>
            <person name="Ryan C.M."/>
            <person name="Banfield J.F."/>
        </authorList>
    </citation>
    <scope>NUCLEOTIDE SEQUENCE [LARGE SCALE GENOMIC DNA]</scope>
    <source>
        <strain evidence="2">CG11_big_fil_rev_8_21_14_0_20_36_20</strain>
    </source>
</reference>
<organism evidence="2 3">
    <name type="scientific">Candidatus Komeilibacteria bacterium CG11_big_fil_rev_8_21_14_0_20_36_20</name>
    <dbReference type="NCBI Taxonomy" id="1974477"/>
    <lineage>
        <taxon>Bacteria</taxon>
        <taxon>Candidatus Komeiliibacteriota</taxon>
    </lineage>
</organism>
<dbReference type="AlphaFoldDB" id="A0A2H0NE39"/>
<sequence>MPDLVNIEKTPISPEQSVESAEQKTAPEKSPEQFTEKKAEQDASAQSVVLPDDSDSQDKTKISTSTVTLRKVESILSRDMDKVFLSMDAATQQKFKIKGEETARQITTILQKGKFKVKQIINLIVGWLRIIPRVNKHYIEQEAKIKADLIIKMHQNKK</sequence>
<proteinExistence type="predicted"/>
<dbReference type="EMBL" id="PCWQ01000014">
    <property type="protein sequence ID" value="PIR06336.1"/>
    <property type="molecule type" value="Genomic_DNA"/>
</dbReference>
<evidence type="ECO:0000313" key="3">
    <source>
        <dbReference type="Proteomes" id="UP000230564"/>
    </source>
</evidence>